<reference evidence="2 3" key="1">
    <citation type="journal article" date="2016" name="Nat. Commun.">
        <title>Thousands of microbial genomes shed light on interconnected biogeochemical processes in an aquifer system.</title>
        <authorList>
            <person name="Anantharaman K."/>
            <person name="Brown C.T."/>
            <person name="Hug L.A."/>
            <person name="Sharon I."/>
            <person name="Castelle C.J."/>
            <person name="Probst A.J."/>
            <person name="Thomas B.C."/>
            <person name="Singh A."/>
            <person name="Wilkins M.J."/>
            <person name="Karaoz U."/>
            <person name="Brodie E.L."/>
            <person name="Williams K.H."/>
            <person name="Hubbard S.S."/>
            <person name="Banfield J.F."/>
        </authorList>
    </citation>
    <scope>NUCLEOTIDE SEQUENCE [LARGE SCALE GENOMIC DNA]</scope>
</reference>
<dbReference type="Proteomes" id="UP000176774">
    <property type="component" value="Unassembled WGS sequence"/>
</dbReference>
<keyword evidence="1" id="KW-1133">Transmembrane helix</keyword>
<protein>
    <submittedName>
        <fullName evidence="2">Uncharacterized protein</fullName>
    </submittedName>
</protein>
<evidence type="ECO:0000313" key="2">
    <source>
        <dbReference type="EMBL" id="OGZ72427.1"/>
    </source>
</evidence>
<name>A0A1G2ICU9_9BACT</name>
<accession>A0A1G2ICU9</accession>
<gene>
    <name evidence="2" type="ORF">A2908_03260</name>
</gene>
<sequence>MFQTVYGNNIIKGKPRNIKHMKKEKHKNCPLHAPYPTQQRGYIILEAFLAVMVIGIALAVFLDIGALSIKTATSIKKSSQANFLLKEAMETTRNFRDGTTWSTNGLGTTTPGNNNPYHFVLDTSTTPNTWNLTPGTETIDIFTRKIIFDQVYRDANNNIVSSGGTLDADTKKVTATISWPDRTMNLITYLTNWK</sequence>
<dbReference type="EMBL" id="MHPA01000027">
    <property type="protein sequence ID" value="OGZ72427.1"/>
    <property type="molecule type" value="Genomic_DNA"/>
</dbReference>
<keyword evidence="1" id="KW-0812">Transmembrane</keyword>
<dbReference type="STRING" id="1802214.A2908_03260"/>
<feature type="transmembrane region" description="Helical" evidence="1">
    <location>
        <begin position="42"/>
        <end position="69"/>
    </location>
</feature>
<proteinExistence type="predicted"/>
<evidence type="ECO:0000313" key="3">
    <source>
        <dbReference type="Proteomes" id="UP000176774"/>
    </source>
</evidence>
<organism evidence="2 3">
    <name type="scientific">Candidatus Staskawiczbacteria bacterium RIFCSPLOWO2_01_FULL_38_12b</name>
    <dbReference type="NCBI Taxonomy" id="1802214"/>
    <lineage>
        <taxon>Bacteria</taxon>
        <taxon>Candidatus Staskawicziibacteriota</taxon>
    </lineage>
</organism>
<keyword evidence="1" id="KW-0472">Membrane</keyword>
<dbReference type="AlphaFoldDB" id="A0A1G2ICU9"/>
<evidence type="ECO:0000256" key="1">
    <source>
        <dbReference type="SAM" id="Phobius"/>
    </source>
</evidence>
<comment type="caution">
    <text evidence="2">The sequence shown here is derived from an EMBL/GenBank/DDBJ whole genome shotgun (WGS) entry which is preliminary data.</text>
</comment>